<dbReference type="InterPro" id="IPR007016">
    <property type="entry name" value="O-antigen_ligase-rel_domated"/>
</dbReference>
<dbReference type="SMART" id="SM00028">
    <property type="entry name" value="TPR"/>
    <property type="match status" value="3"/>
</dbReference>
<proteinExistence type="predicted"/>
<dbReference type="STRING" id="1798539.A2994_00055"/>
<feature type="transmembrane region" description="Helical" evidence="6">
    <location>
        <begin position="389"/>
        <end position="410"/>
    </location>
</feature>
<feature type="transmembrane region" description="Helical" evidence="6">
    <location>
        <begin position="206"/>
        <end position="221"/>
    </location>
</feature>
<dbReference type="PROSITE" id="PS50005">
    <property type="entry name" value="TPR"/>
    <property type="match status" value="1"/>
</dbReference>
<sequence length="745" mass="84571">MRKASFSSNVSAPTLHTVVVVLVGAILAAVPLYATQYVFTGLIFEKTMLFYGLMTLLILAYLWLVHTDRQYLPSFNLVGWAFALLIIGWIVSMLTSQQPYPSFWGIFNRMEGLVSWLYYFAFFVVIIGTLKKLADWWMVLKITMFGVALVVLYALAQLFGISLFATSANRWRVESTLGNPVFLGGYLASVLPLILVWAFSLKSSKWAWALMVAAIVIWVFTLSRGAWIAGVVAVPLTLTFYFYRYRPVLIKKTLVFLGFGFIAVAILSVSWLIAPKGSAFKNIGDKMIVRSESMFYRQNNWTIGLQAFIQKPLTGWGLENFHVAYDQNYRVFDRHVGFTESHVDRPHNEYIGVAVAGGLGALIPYLLIIGYAIYFGWRQAKSKLDPDIHLIHIGMLGALIGYAIFVFTAFNLITNILFLILALAWMNQFSSNYQKIRTCRFYQPILVLLGVIAVVAAYFTIVVPVQAVRLADQATIELQKKNYRGSLELFKKALAKKSFMSNTIRAQMSVLTSSGGALTIDNQQLTEFQKYTGSILRDIFKTEPYTSYTHMIVGMFYGSLSDKLPEFIPIADSVFQETADLSPKKGETWLRWGEMYADLGDWPKAKPKFERSMELDPFNRDIKFTSGVWYIYFGESERGDELVNRAMQANHPAQIADVKKIGDAFEHAGRYDKVETLYRQIIDKPQNTQDTVYAIVALIDAYRRSNRWADARTLAEELSKYELDPNEVAQLIRDIESRVVPPSFE</sequence>
<feature type="transmembrane region" description="Helical" evidence="6">
    <location>
        <begin position="255"/>
        <end position="274"/>
    </location>
</feature>
<dbReference type="GO" id="GO:0016020">
    <property type="term" value="C:membrane"/>
    <property type="evidence" value="ECO:0007669"/>
    <property type="project" value="UniProtKB-SubCell"/>
</dbReference>
<dbReference type="Pfam" id="PF04932">
    <property type="entry name" value="Wzy_C"/>
    <property type="match status" value="1"/>
</dbReference>
<feature type="transmembrane region" description="Helical" evidence="6">
    <location>
        <begin position="77"/>
        <end position="96"/>
    </location>
</feature>
<evidence type="ECO:0000256" key="5">
    <source>
        <dbReference type="PROSITE-ProRule" id="PRU00339"/>
    </source>
</evidence>
<keyword evidence="3 6" id="KW-1133">Transmembrane helix</keyword>
<name>A0A1F4PNH0_UNCK3</name>
<comment type="subcellular location">
    <subcellularLocation>
        <location evidence="1">Membrane</location>
        <topology evidence="1">Multi-pass membrane protein</topology>
    </subcellularLocation>
</comment>
<evidence type="ECO:0000256" key="4">
    <source>
        <dbReference type="ARBA" id="ARBA00023136"/>
    </source>
</evidence>
<dbReference type="InterPro" id="IPR011990">
    <property type="entry name" value="TPR-like_helical_dom_sf"/>
</dbReference>
<evidence type="ECO:0000256" key="6">
    <source>
        <dbReference type="SAM" id="Phobius"/>
    </source>
</evidence>
<gene>
    <name evidence="8" type="ORF">A2994_00055</name>
</gene>
<feature type="repeat" description="TPR" evidence="5">
    <location>
        <begin position="586"/>
        <end position="619"/>
    </location>
</feature>
<feature type="transmembrane region" description="Helical" evidence="6">
    <location>
        <begin position="48"/>
        <end position="65"/>
    </location>
</feature>
<evidence type="ECO:0000256" key="2">
    <source>
        <dbReference type="ARBA" id="ARBA00022692"/>
    </source>
</evidence>
<feature type="transmembrane region" description="Helical" evidence="6">
    <location>
        <begin position="145"/>
        <end position="165"/>
    </location>
</feature>
<feature type="transmembrane region" description="Helical" evidence="6">
    <location>
        <begin position="227"/>
        <end position="243"/>
    </location>
</feature>
<keyword evidence="5" id="KW-0802">TPR repeat</keyword>
<evidence type="ECO:0000259" key="7">
    <source>
        <dbReference type="Pfam" id="PF04932"/>
    </source>
</evidence>
<evidence type="ECO:0000256" key="3">
    <source>
        <dbReference type="ARBA" id="ARBA00022989"/>
    </source>
</evidence>
<keyword evidence="2 6" id="KW-0812">Transmembrane</keyword>
<evidence type="ECO:0000313" key="8">
    <source>
        <dbReference type="EMBL" id="OGB85231.1"/>
    </source>
</evidence>
<feature type="transmembrane region" description="Helical" evidence="6">
    <location>
        <begin position="116"/>
        <end position="133"/>
    </location>
</feature>
<organism evidence="8 9">
    <name type="scientific">candidate division Kazan bacterium RIFCSPLOWO2_01_FULL_48_13</name>
    <dbReference type="NCBI Taxonomy" id="1798539"/>
    <lineage>
        <taxon>Bacteria</taxon>
        <taxon>Bacteria division Kazan-3B-28</taxon>
    </lineage>
</organism>
<feature type="transmembrane region" description="Helical" evidence="6">
    <location>
        <begin position="177"/>
        <end position="199"/>
    </location>
</feature>
<dbReference type="Proteomes" id="UP000179010">
    <property type="component" value="Unassembled WGS sequence"/>
</dbReference>
<dbReference type="AlphaFoldDB" id="A0A1F4PNH0"/>
<protein>
    <recommendedName>
        <fullName evidence="7">O-antigen ligase-related domain-containing protein</fullName>
    </recommendedName>
</protein>
<feature type="domain" description="O-antigen ligase-related" evidence="7">
    <location>
        <begin position="210"/>
        <end position="365"/>
    </location>
</feature>
<feature type="transmembrane region" description="Helical" evidence="6">
    <location>
        <begin position="416"/>
        <end position="433"/>
    </location>
</feature>
<keyword evidence="4 6" id="KW-0472">Membrane</keyword>
<comment type="caution">
    <text evidence="8">The sequence shown here is derived from an EMBL/GenBank/DDBJ whole genome shotgun (WGS) entry which is preliminary data.</text>
</comment>
<feature type="transmembrane region" description="Helical" evidence="6">
    <location>
        <begin position="350"/>
        <end position="377"/>
    </location>
</feature>
<dbReference type="Gene3D" id="1.25.40.10">
    <property type="entry name" value="Tetratricopeptide repeat domain"/>
    <property type="match status" value="1"/>
</dbReference>
<dbReference type="PANTHER" id="PTHR37422">
    <property type="entry name" value="TEICHURONIC ACID BIOSYNTHESIS PROTEIN TUAE"/>
    <property type="match status" value="1"/>
</dbReference>
<dbReference type="InterPro" id="IPR051533">
    <property type="entry name" value="WaaL-like"/>
</dbReference>
<dbReference type="SUPFAM" id="SSF48452">
    <property type="entry name" value="TPR-like"/>
    <property type="match status" value="1"/>
</dbReference>
<accession>A0A1F4PNH0</accession>
<dbReference type="PANTHER" id="PTHR37422:SF13">
    <property type="entry name" value="LIPOPOLYSACCHARIDE BIOSYNTHESIS PROTEIN PA4999-RELATED"/>
    <property type="match status" value="1"/>
</dbReference>
<evidence type="ECO:0000313" key="9">
    <source>
        <dbReference type="Proteomes" id="UP000179010"/>
    </source>
</evidence>
<reference evidence="8 9" key="1">
    <citation type="journal article" date="2016" name="Nat. Commun.">
        <title>Thousands of microbial genomes shed light on interconnected biogeochemical processes in an aquifer system.</title>
        <authorList>
            <person name="Anantharaman K."/>
            <person name="Brown C.T."/>
            <person name="Hug L.A."/>
            <person name="Sharon I."/>
            <person name="Castelle C.J."/>
            <person name="Probst A.J."/>
            <person name="Thomas B.C."/>
            <person name="Singh A."/>
            <person name="Wilkins M.J."/>
            <person name="Karaoz U."/>
            <person name="Brodie E.L."/>
            <person name="Williams K.H."/>
            <person name="Hubbard S.S."/>
            <person name="Banfield J.F."/>
        </authorList>
    </citation>
    <scope>NUCLEOTIDE SEQUENCE [LARGE SCALE GENOMIC DNA]</scope>
</reference>
<evidence type="ECO:0000256" key="1">
    <source>
        <dbReference type="ARBA" id="ARBA00004141"/>
    </source>
</evidence>
<dbReference type="InterPro" id="IPR019734">
    <property type="entry name" value="TPR_rpt"/>
</dbReference>
<feature type="transmembrane region" description="Helical" evidence="6">
    <location>
        <begin position="12"/>
        <end position="33"/>
    </location>
</feature>
<feature type="transmembrane region" description="Helical" evidence="6">
    <location>
        <begin position="445"/>
        <end position="465"/>
    </location>
</feature>
<dbReference type="EMBL" id="METE01000008">
    <property type="protein sequence ID" value="OGB85231.1"/>
    <property type="molecule type" value="Genomic_DNA"/>
</dbReference>